<dbReference type="HOGENOM" id="CLU_1335135_0_0_6"/>
<dbReference type="Pfam" id="PF08242">
    <property type="entry name" value="Methyltransf_12"/>
    <property type="match status" value="1"/>
</dbReference>
<dbReference type="OrthoDB" id="6709631at2"/>
<comment type="caution">
    <text evidence="2">The sequence shown here is derived from an EMBL/GenBank/DDBJ whole genome shotgun (WGS) entry which is preliminary data.</text>
</comment>
<reference evidence="2 3" key="1">
    <citation type="submission" date="2013-02" db="EMBL/GenBank/DDBJ databases">
        <title>The Genome Sequence of Acinetobacter sp. ANC 3994.</title>
        <authorList>
            <consortium name="The Broad Institute Genome Sequencing Platform"/>
            <consortium name="The Broad Institute Genome Sequencing Center for Infectious Disease"/>
            <person name="Cerqueira G."/>
            <person name="Feldgarden M."/>
            <person name="Courvalin P."/>
            <person name="Perichon B."/>
            <person name="Grillot-Courvalin C."/>
            <person name="Clermont D."/>
            <person name="Rocha E."/>
            <person name="Yoon E.-J."/>
            <person name="Nemec A."/>
            <person name="Walker B."/>
            <person name="Young S.K."/>
            <person name="Zeng Q."/>
            <person name="Gargeya S."/>
            <person name="Fitzgerald M."/>
            <person name="Haas B."/>
            <person name="Abouelleil A."/>
            <person name="Alvarado L."/>
            <person name="Arachchi H.M."/>
            <person name="Berlin A.M."/>
            <person name="Chapman S.B."/>
            <person name="Dewar J."/>
            <person name="Goldberg J."/>
            <person name="Griggs A."/>
            <person name="Gujja S."/>
            <person name="Hansen M."/>
            <person name="Howarth C."/>
            <person name="Imamovic A."/>
            <person name="Larimer J."/>
            <person name="McCowan C."/>
            <person name="Murphy C."/>
            <person name="Neiman D."/>
            <person name="Pearson M."/>
            <person name="Priest M."/>
            <person name="Roberts A."/>
            <person name="Saif S."/>
            <person name="Shea T."/>
            <person name="Sisk P."/>
            <person name="Sykes S."/>
            <person name="Wortman J."/>
            <person name="Nusbaum C."/>
            <person name="Birren B."/>
        </authorList>
    </citation>
    <scope>NUCLEOTIDE SEQUENCE [LARGE SCALE GENOMIC DNA]</scope>
    <source>
        <strain evidence="2 3">ANC 3994</strain>
    </source>
</reference>
<dbReference type="AlphaFoldDB" id="N8Q669"/>
<organism evidence="2 3">
    <name type="scientific">Acinetobacter bohemicus ANC 3994</name>
    <dbReference type="NCBI Taxonomy" id="1217715"/>
    <lineage>
        <taxon>Bacteria</taxon>
        <taxon>Pseudomonadati</taxon>
        <taxon>Pseudomonadota</taxon>
        <taxon>Gammaproteobacteria</taxon>
        <taxon>Moraxellales</taxon>
        <taxon>Moraxellaceae</taxon>
        <taxon>Acinetobacter</taxon>
    </lineage>
</organism>
<protein>
    <recommendedName>
        <fullName evidence="1">Methyltransferase type 12 domain-containing protein</fullName>
    </recommendedName>
</protein>
<dbReference type="Proteomes" id="UP000013086">
    <property type="component" value="Unassembled WGS sequence"/>
</dbReference>
<proteinExistence type="predicted"/>
<dbReference type="EMBL" id="APOH01000021">
    <property type="protein sequence ID" value="ENU18693.1"/>
    <property type="molecule type" value="Genomic_DNA"/>
</dbReference>
<accession>N8Q669</accession>
<dbReference type="CDD" id="cd02440">
    <property type="entry name" value="AdoMet_MTases"/>
    <property type="match status" value="1"/>
</dbReference>
<dbReference type="InterPro" id="IPR029063">
    <property type="entry name" value="SAM-dependent_MTases_sf"/>
</dbReference>
<dbReference type="SUPFAM" id="SSF53335">
    <property type="entry name" value="S-adenosyl-L-methionine-dependent methyltransferases"/>
    <property type="match status" value="1"/>
</dbReference>
<sequence length="205" mass="23822">MLIKEVASPIDLRKPEDAAQWANEVNVKRPWRYAFFDYYAELIQQSNARNVLEIGAGPGYLAKHLLERCPNIHYTAFDFSEAMHDLSRNRLLANELQRTRYVVGDFKQPDWVDPLTTYDVIIMHQALHELRHKAYAMDFHHIVKTTLLNPNATYLLCDHLFAESAMTNNELYMSKQEHLVSLQQAGFTQIEISLEIKGLCVFKCH</sequence>
<gene>
    <name evidence="2" type="ORF">F994_02820</name>
</gene>
<dbReference type="InterPro" id="IPR013217">
    <property type="entry name" value="Methyltransf_12"/>
</dbReference>
<dbReference type="eggNOG" id="COG2226">
    <property type="taxonomic scope" value="Bacteria"/>
</dbReference>
<dbReference type="Gene3D" id="3.40.50.150">
    <property type="entry name" value="Vaccinia Virus protein VP39"/>
    <property type="match status" value="1"/>
</dbReference>
<evidence type="ECO:0000259" key="1">
    <source>
        <dbReference type="Pfam" id="PF08242"/>
    </source>
</evidence>
<dbReference type="RefSeq" id="WP_004649430.1">
    <property type="nucleotide sequence ID" value="NZ_KB849166.1"/>
</dbReference>
<evidence type="ECO:0000313" key="3">
    <source>
        <dbReference type="Proteomes" id="UP000013086"/>
    </source>
</evidence>
<feature type="domain" description="Methyltransferase type 12" evidence="1">
    <location>
        <begin position="52"/>
        <end position="137"/>
    </location>
</feature>
<dbReference type="PATRIC" id="fig|1217715.3.peg.2757"/>
<name>N8Q669_9GAMM</name>
<evidence type="ECO:0000313" key="2">
    <source>
        <dbReference type="EMBL" id="ENU18693.1"/>
    </source>
</evidence>